<dbReference type="EMBL" id="LR899013">
    <property type="protein sequence ID" value="CAD7091641.1"/>
    <property type="molecule type" value="Genomic_DNA"/>
</dbReference>
<dbReference type="Proteomes" id="UP000594454">
    <property type="component" value="Chromosome 5"/>
</dbReference>
<organism evidence="2 3">
    <name type="scientific">Hermetia illucens</name>
    <name type="common">Black soldier fly</name>
    <dbReference type="NCBI Taxonomy" id="343691"/>
    <lineage>
        <taxon>Eukaryota</taxon>
        <taxon>Metazoa</taxon>
        <taxon>Ecdysozoa</taxon>
        <taxon>Arthropoda</taxon>
        <taxon>Hexapoda</taxon>
        <taxon>Insecta</taxon>
        <taxon>Pterygota</taxon>
        <taxon>Neoptera</taxon>
        <taxon>Endopterygota</taxon>
        <taxon>Diptera</taxon>
        <taxon>Brachycera</taxon>
        <taxon>Stratiomyomorpha</taxon>
        <taxon>Stratiomyidae</taxon>
        <taxon>Hermetiinae</taxon>
        <taxon>Hermetia</taxon>
    </lineage>
</organism>
<sequence>MGHGKTLTETEKAKIAALKDYMNMSNRKIAKEINRSENVVPNFLENCENHGKNYVTGRPPTISQAQKPHLIRSAAIGV</sequence>
<gene>
    <name evidence="2" type="ORF">HERILL_LOCUS14053</name>
</gene>
<dbReference type="SUPFAM" id="SSF46689">
    <property type="entry name" value="Homeodomain-like"/>
    <property type="match status" value="1"/>
</dbReference>
<dbReference type="InParanoid" id="A0A7R8Z0L6"/>
<reference evidence="2 3" key="1">
    <citation type="submission" date="2020-11" db="EMBL/GenBank/DDBJ databases">
        <authorList>
            <person name="Wallbank WR R."/>
            <person name="Pardo Diaz C."/>
            <person name="Kozak K."/>
            <person name="Martin S."/>
            <person name="Jiggins C."/>
            <person name="Moest M."/>
            <person name="Warren A I."/>
            <person name="Generalovic N T."/>
            <person name="Byers J.R.P. K."/>
            <person name="Montejo-Kovacevich G."/>
            <person name="Yen C E."/>
        </authorList>
    </citation>
    <scope>NUCLEOTIDE SEQUENCE [LARGE SCALE GENOMIC DNA]</scope>
</reference>
<dbReference type="GO" id="GO:0005634">
    <property type="term" value="C:nucleus"/>
    <property type="evidence" value="ECO:0007669"/>
    <property type="project" value="UniProtKB-SubCell"/>
</dbReference>
<dbReference type="Gene3D" id="1.10.10.60">
    <property type="entry name" value="Homeodomain-like"/>
    <property type="match status" value="1"/>
</dbReference>
<dbReference type="InterPro" id="IPR009057">
    <property type="entry name" value="Homeodomain-like_sf"/>
</dbReference>
<protein>
    <submittedName>
        <fullName evidence="2">Uncharacterized protein</fullName>
    </submittedName>
</protein>
<keyword evidence="3" id="KW-1185">Reference proteome</keyword>
<evidence type="ECO:0000313" key="3">
    <source>
        <dbReference type="Proteomes" id="UP000594454"/>
    </source>
</evidence>
<dbReference type="AlphaFoldDB" id="A0A7R8Z0L6"/>
<accession>A0A7R8Z0L6</accession>
<evidence type="ECO:0000313" key="2">
    <source>
        <dbReference type="EMBL" id="CAD7091641.1"/>
    </source>
</evidence>
<comment type="subcellular location">
    <subcellularLocation>
        <location evidence="1">Nucleus</location>
    </subcellularLocation>
</comment>
<proteinExistence type="predicted"/>
<name>A0A7R8Z0L6_HERIL</name>
<evidence type="ECO:0000256" key="1">
    <source>
        <dbReference type="ARBA" id="ARBA00004123"/>
    </source>
</evidence>